<feature type="binding site" evidence="5">
    <location>
        <position position="675"/>
    </location>
    <ligand>
        <name>AMP</name>
        <dbReference type="ChEBI" id="CHEBI:456215"/>
    </ligand>
</feature>
<dbReference type="Proteomes" id="UP000472262">
    <property type="component" value="Unassembled WGS sequence"/>
</dbReference>
<dbReference type="InterPro" id="IPR029016">
    <property type="entry name" value="GAF-like_dom_sf"/>
</dbReference>
<dbReference type="InterPro" id="IPR036971">
    <property type="entry name" value="PDEase_catalytic_dom_sf"/>
</dbReference>
<evidence type="ECO:0000256" key="2">
    <source>
        <dbReference type="ARBA" id="ARBA00022723"/>
    </source>
</evidence>
<feature type="coiled-coil region" evidence="8">
    <location>
        <begin position="754"/>
        <end position="791"/>
    </location>
</feature>
<reference evidence="11" key="1">
    <citation type="submission" date="2025-08" db="UniProtKB">
        <authorList>
            <consortium name="Ensembl"/>
        </authorList>
    </citation>
    <scope>IDENTIFICATION</scope>
</reference>
<dbReference type="PANTHER" id="PTHR11347">
    <property type="entry name" value="CYCLIC NUCLEOTIDE PHOSPHODIESTERASE"/>
    <property type="match status" value="1"/>
</dbReference>
<feature type="binding site" evidence="6">
    <location>
        <position position="557"/>
    </location>
    <ligand>
        <name>Zn(2+)</name>
        <dbReference type="ChEBI" id="CHEBI:29105"/>
        <label>1</label>
    </ligand>
</feature>
<feature type="binding site" evidence="6">
    <location>
        <position position="520"/>
    </location>
    <ligand>
        <name>Zn(2+)</name>
        <dbReference type="ChEBI" id="CHEBI:29105"/>
        <label>1</label>
    </ligand>
</feature>
<dbReference type="InterPro" id="IPR003607">
    <property type="entry name" value="HD/PDEase_dom"/>
</dbReference>
<comment type="similarity">
    <text evidence="7">Belongs to the cyclic nucleotide phosphodiesterase family.</text>
</comment>
<evidence type="ECO:0000256" key="8">
    <source>
        <dbReference type="SAM" id="Coils"/>
    </source>
</evidence>
<evidence type="ECO:0000256" key="9">
    <source>
        <dbReference type="SAM" id="MobiDB-lite"/>
    </source>
</evidence>
<feature type="binding site" evidence="6">
    <location>
        <position position="557"/>
    </location>
    <ligand>
        <name>Zn(2+)</name>
        <dbReference type="ChEBI" id="CHEBI:29105"/>
        <label>2</label>
    </ligand>
</feature>
<dbReference type="CDD" id="cd00077">
    <property type="entry name" value="HDc"/>
    <property type="match status" value="1"/>
</dbReference>
<dbReference type="PRINTS" id="PR00387">
    <property type="entry name" value="PDIESTERASE1"/>
</dbReference>
<dbReference type="InterPro" id="IPR023174">
    <property type="entry name" value="PDEase_CS"/>
</dbReference>
<dbReference type="SMART" id="SM00065">
    <property type="entry name" value="GAF"/>
    <property type="match status" value="2"/>
</dbReference>
<protein>
    <recommendedName>
        <fullName evidence="7">Phosphodiesterase</fullName>
        <ecNumber evidence="7">3.1.4.-</ecNumber>
    </recommendedName>
</protein>
<dbReference type="Pfam" id="PF00233">
    <property type="entry name" value="PDEase_I"/>
    <property type="match status" value="1"/>
</dbReference>
<dbReference type="EC" id="3.1.4.-" evidence="7"/>
<feature type="binding site" evidence="6">
    <location>
        <position position="556"/>
    </location>
    <ligand>
        <name>Zn(2+)</name>
        <dbReference type="ChEBI" id="CHEBI:29105"/>
        <label>1</label>
    </ligand>
</feature>
<name>A0A672PHV2_SINGR</name>
<feature type="domain" description="PDEase" evidence="10">
    <location>
        <begin position="440"/>
        <end position="771"/>
    </location>
</feature>
<proteinExistence type="inferred from homology"/>
<organism evidence="11 12">
    <name type="scientific">Sinocyclocheilus grahami</name>
    <name type="common">Dianchi golden-line fish</name>
    <name type="synonym">Barbus grahami</name>
    <dbReference type="NCBI Taxonomy" id="75366"/>
    <lineage>
        <taxon>Eukaryota</taxon>
        <taxon>Metazoa</taxon>
        <taxon>Chordata</taxon>
        <taxon>Craniata</taxon>
        <taxon>Vertebrata</taxon>
        <taxon>Euteleostomi</taxon>
        <taxon>Actinopterygii</taxon>
        <taxon>Neopterygii</taxon>
        <taxon>Teleostei</taxon>
        <taxon>Ostariophysi</taxon>
        <taxon>Cypriniformes</taxon>
        <taxon>Cyprinidae</taxon>
        <taxon>Cyprininae</taxon>
        <taxon>Sinocyclocheilus</taxon>
    </lineage>
</organism>
<feature type="binding site" evidence="5">
    <location>
        <position position="728"/>
    </location>
    <ligand>
        <name>AMP</name>
        <dbReference type="ChEBI" id="CHEBI:456215"/>
    </ligand>
</feature>
<dbReference type="FunFam" id="1.10.1300.10:FF:000005">
    <property type="entry name" value="Phosphodiesterase"/>
    <property type="match status" value="1"/>
</dbReference>
<dbReference type="GO" id="GO:0007165">
    <property type="term" value="P:signal transduction"/>
    <property type="evidence" value="ECO:0007669"/>
    <property type="project" value="InterPro"/>
</dbReference>
<evidence type="ECO:0000256" key="3">
    <source>
        <dbReference type="ARBA" id="ARBA00022801"/>
    </source>
</evidence>
<dbReference type="FunFam" id="3.30.450.40:FF:000010">
    <property type="entry name" value="Phosphodiesterase"/>
    <property type="match status" value="1"/>
</dbReference>
<dbReference type="SUPFAM" id="SSF109604">
    <property type="entry name" value="HD-domain/PDEase-like"/>
    <property type="match status" value="1"/>
</dbReference>
<evidence type="ECO:0000313" key="11">
    <source>
        <dbReference type="Ensembl" id="ENSSGRP00000060719.1"/>
    </source>
</evidence>
<dbReference type="PROSITE" id="PS00126">
    <property type="entry name" value="PDEASE_I_1"/>
    <property type="match status" value="1"/>
</dbReference>
<evidence type="ECO:0000256" key="7">
    <source>
        <dbReference type="RuleBase" id="RU363067"/>
    </source>
</evidence>
<dbReference type="Gene3D" id="1.10.1300.10">
    <property type="entry name" value="3'5'-cyclic nucleotide phosphodiesterase, catalytic domain"/>
    <property type="match status" value="1"/>
</dbReference>
<feature type="binding site" evidence="6">
    <location>
        <position position="675"/>
    </location>
    <ligand>
        <name>Zn(2+)</name>
        <dbReference type="ChEBI" id="CHEBI:29105"/>
        <label>1</label>
    </ligand>
</feature>
<feature type="region of interest" description="Disordered" evidence="9">
    <location>
        <begin position="792"/>
        <end position="813"/>
    </location>
</feature>
<dbReference type="GO" id="GO:0004114">
    <property type="term" value="F:3',5'-cyclic-nucleotide phosphodiesterase activity"/>
    <property type="evidence" value="ECO:0007669"/>
    <property type="project" value="InterPro"/>
</dbReference>
<feature type="binding site" evidence="5">
    <location>
        <position position="557"/>
    </location>
    <ligand>
        <name>AMP</name>
        <dbReference type="ChEBI" id="CHEBI:456215"/>
    </ligand>
</feature>
<accession>A0A672PHV2</accession>
<keyword evidence="1" id="KW-0140">cGMP</keyword>
<dbReference type="SMART" id="SM00471">
    <property type="entry name" value="HDc"/>
    <property type="match status" value="1"/>
</dbReference>
<sequence>MAAVDKDVAEKFLDSNPTFAKQYYDSRFRAKVISDLLATTKKTEVDISSYHDLSSIEECEIIFDMVRDMQENLQMERAVFNLMRHLTFIMRADRMSLFMYRQRNGIAELATRIFNVHKDATLEECLVPPDSEIVYPLDTGIVGHVATAKKTVNVPDVRQDSHFSEFVDTLTEYETKNLLATPIMNGKDMVAVMMAVNKIGAPHFTAQDEETLKKYLNFANLVLRVFHLSYLHNCETRRGQVLLWSASKVFEELTDIERQFHKALYTVRAFLNCDRYSVGLLDMTKTKEFFDLWPILMGEVPPYSGPKTPDGRICNIMNAAEDEFFEFQKVPLDESGWTIKNVLSLPIVNKKEEIVGVATFYNRKDGKPFDDMDETLMESLTQFLGWSVLNTDTYDKMNKLENRKDIFQDMVMYHVKCRKDEIQNVLNTREVYGKEPDECDEDELEDILCGTLPDSEESEILEFHFCDFEFSELDLVKCGIKMYYELGVVDKFHIPRETLVRFVYSVSKGYRKITYHNWRHGFNVGQTMFTLLMTGDLKRYFTDLETMAMVTAGLCHDIDHRGTNNLYQMKSGNPLAKLHGSSILERHHLEFGKTLLRDENVHLNLSRRQHETVIHLMDIAIIATDLALYFKKRAMFQKIVDQSKTYESWDNWTKYMMYETTRKEIVMAMMMTACDLSAIAKPWEIQSKVALSVAAEFWEQGDLERTVLEQQPIPMMDRNKAEELPKLQCGFIDFVCSFVYKEFSRFHVEITPMLERLLNNRKEWNALKEIHEAKVAKLEEAKKAKEEVNAAASAGKQGNAVQPTSQSKTCVIF</sequence>
<dbReference type="Ensembl" id="ENSSGRT00000064791.1">
    <property type="protein sequence ID" value="ENSSGRP00000060719.1"/>
    <property type="gene ID" value="ENSSGRG00000031101.1"/>
</dbReference>
<evidence type="ECO:0000256" key="5">
    <source>
        <dbReference type="PIRSR" id="PIRSR623088-2"/>
    </source>
</evidence>
<evidence type="ECO:0000256" key="4">
    <source>
        <dbReference type="PIRSR" id="PIRSR623088-1"/>
    </source>
</evidence>
<feature type="binding site" evidence="5">
    <location>
        <begin position="516"/>
        <end position="520"/>
    </location>
    <ligand>
        <name>AMP</name>
        <dbReference type="ChEBI" id="CHEBI:456215"/>
    </ligand>
</feature>
<dbReference type="AlphaFoldDB" id="A0A672PHV2"/>
<keyword evidence="2 6" id="KW-0479">Metal-binding</keyword>
<keyword evidence="8" id="KW-0175">Coiled coil</keyword>
<dbReference type="InterPro" id="IPR002073">
    <property type="entry name" value="PDEase_catalytic_dom"/>
</dbReference>
<evidence type="ECO:0000256" key="6">
    <source>
        <dbReference type="PIRSR" id="PIRSR623088-3"/>
    </source>
</evidence>
<dbReference type="InterPro" id="IPR003018">
    <property type="entry name" value="GAF"/>
</dbReference>
<dbReference type="SUPFAM" id="SSF55781">
    <property type="entry name" value="GAF domain-like"/>
    <property type="match status" value="2"/>
</dbReference>
<gene>
    <name evidence="11" type="primary">pde6a</name>
</gene>
<dbReference type="PROSITE" id="PS51845">
    <property type="entry name" value="PDEASE_I_2"/>
    <property type="match status" value="1"/>
</dbReference>
<feature type="active site" description="Proton donor" evidence="4">
    <location>
        <position position="516"/>
    </location>
</feature>
<evidence type="ECO:0000313" key="12">
    <source>
        <dbReference type="Proteomes" id="UP000472262"/>
    </source>
</evidence>
<evidence type="ECO:0000259" key="10">
    <source>
        <dbReference type="PROSITE" id="PS51845"/>
    </source>
</evidence>
<evidence type="ECO:0000256" key="1">
    <source>
        <dbReference type="ARBA" id="ARBA00022535"/>
    </source>
</evidence>
<reference evidence="11" key="2">
    <citation type="submission" date="2025-09" db="UniProtKB">
        <authorList>
            <consortium name="Ensembl"/>
        </authorList>
    </citation>
    <scope>IDENTIFICATION</scope>
</reference>
<keyword evidence="12" id="KW-1185">Reference proteome</keyword>
<dbReference type="Pfam" id="PF01590">
    <property type="entry name" value="GAF"/>
    <property type="match status" value="2"/>
</dbReference>
<dbReference type="GO" id="GO:0046872">
    <property type="term" value="F:metal ion binding"/>
    <property type="evidence" value="ECO:0007669"/>
    <property type="project" value="UniProtKB-KW"/>
</dbReference>
<feature type="compositionally biased region" description="Polar residues" evidence="9">
    <location>
        <begin position="799"/>
        <end position="813"/>
    </location>
</feature>
<dbReference type="InterPro" id="IPR023088">
    <property type="entry name" value="PDEase"/>
</dbReference>
<comment type="cofactor">
    <cofactor evidence="7">
        <name>a divalent metal cation</name>
        <dbReference type="ChEBI" id="CHEBI:60240"/>
    </cofactor>
    <text evidence="7">Binds 2 divalent metal cations per subunit. Site 1 may preferentially bind zinc ions, while site 2 has a preference for magnesium and/or manganese ions.</text>
</comment>
<dbReference type="Gene3D" id="3.30.450.40">
    <property type="match status" value="2"/>
</dbReference>
<keyword evidence="3 7" id="KW-0378">Hydrolase</keyword>